<dbReference type="AlphaFoldDB" id="A0A914R200"/>
<proteinExistence type="predicted"/>
<evidence type="ECO:0000313" key="1">
    <source>
        <dbReference type="Proteomes" id="UP000887564"/>
    </source>
</evidence>
<name>A0A914R200_PAREQ</name>
<dbReference type="Proteomes" id="UP000887564">
    <property type="component" value="Unplaced"/>
</dbReference>
<reference evidence="2" key="1">
    <citation type="submission" date="2022-11" db="UniProtKB">
        <authorList>
            <consortium name="WormBaseParasite"/>
        </authorList>
    </citation>
    <scope>IDENTIFICATION</scope>
</reference>
<protein>
    <submittedName>
        <fullName evidence="2">Uncharacterized protein</fullName>
    </submittedName>
</protein>
<organism evidence="1 2">
    <name type="scientific">Parascaris equorum</name>
    <name type="common">Equine roundworm</name>
    <dbReference type="NCBI Taxonomy" id="6256"/>
    <lineage>
        <taxon>Eukaryota</taxon>
        <taxon>Metazoa</taxon>
        <taxon>Ecdysozoa</taxon>
        <taxon>Nematoda</taxon>
        <taxon>Chromadorea</taxon>
        <taxon>Rhabditida</taxon>
        <taxon>Spirurina</taxon>
        <taxon>Ascaridomorpha</taxon>
        <taxon>Ascaridoidea</taxon>
        <taxon>Ascarididae</taxon>
        <taxon>Parascaris</taxon>
    </lineage>
</organism>
<sequence>MTRPASPGSLAPDRLLQLEMTQLSVKSPQSIISADPSGPRPRSVPNVLAAETGYGWALRSETGTLNPVSKSGREDGDIPVSAVPVVVDRNCVPAIPPRPQFNS</sequence>
<keyword evidence="1" id="KW-1185">Reference proteome</keyword>
<dbReference type="WBParaSite" id="PEQ_0000027901-mRNA-1">
    <property type="protein sequence ID" value="PEQ_0000027901-mRNA-1"/>
    <property type="gene ID" value="PEQ_0000027901"/>
</dbReference>
<accession>A0A914R200</accession>
<evidence type="ECO:0000313" key="2">
    <source>
        <dbReference type="WBParaSite" id="PEQ_0000027901-mRNA-1"/>
    </source>
</evidence>